<organism evidence="1 2">
    <name type="scientific">Acanthocheilonema viteae</name>
    <name type="common">Filarial nematode worm</name>
    <name type="synonym">Dipetalonema viteae</name>
    <dbReference type="NCBI Taxonomy" id="6277"/>
    <lineage>
        <taxon>Eukaryota</taxon>
        <taxon>Metazoa</taxon>
        <taxon>Ecdysozoa</taxon>
        <taxon>Nematoda</taxon>
        <taxon>Chromadorea</taxon>
        <taxon>Rhabditida</taxon>
        <taxon>Spirurina</taxon>
        <taxon>Spiruromorpha</taxon>
        <taxon>Filarioidea</taxon>
        <taxon>Onchocercidae</taxon>
        <taxon>Acanthocheilonema</taxon>
    </lineage>
</organism>
<sequence>MQQMIFFFQFEKENNEDRTVDYWSAGTVAGSKEHLGTVKKASPSRKQGCCSNTQLAAAAVATVISPLSSSIITARYVVIEQRSQQYIKHEQYQYRPQFLQHYIKPPGNDLDKSITVDEVRKMKVKCNMT</sequence>
<protein>
    <submittedName>
        <fullName evidence="1">Uncharacterized protein</fullName>
    </submittedName>
</protein>
<gene>
    <name evidence="1" type="ORF">NAV_LOCUS8943</name>
</gene>
<reference evidence="1 2" key="1">
    <citation type="submission" date="2018-08" db="EMBL/GenBank/DDBJ databases">
        <authorList>
            <person name="Laetsch R D."/>
            <person name="Stevens L."/>
            <person name="Kumar S."/>
            <person name="Blaxter L. M."/>
        </authorList>
    </citation>
    <scope>NUCLEOTIDE SEQUENCE [LARGE SCALE GENOMIC DNA]</scope>
</reference>
<dbReference type="EMBL" id="UPTC01003121">
    <property type="protein sequence ID" value="VBB34152.1"/>
    <property type="molecule type" value="Genomic_DNA"/>
</dbReference>
<evidence type="ECO:0000313" key="2">
    <source>
        <dbReference type="Proteomes" id="UP000276991"/>
    </source>
</evidence>
<dbReference type="AlphaFoldDB" id="A0A498SQA7"/>
<accession>A0A498SQA7</accession>
<name>A0A498SQA7_ACAVI</name>
<dbReference type="OrthoDB" id="10374447at2759"/>
<dbReference type="Proteomes" id="UP000276991">
    <property type="component" value="Unassembled WGS sequence"/>
</dbReference>
<evidence type="ECO:0000313" key="1">
    <source>
        <dbReference type="EMBL" id="VBB34152.1"/>
    </source>
</evidence>
<keyword evidence="2" id="KW-1185">Reference proteome</keyword>
<proteinExistence type="predicted"/>